<feature type="compositionally biased region" description="Basic residues" evidence="1">
    <location>
        <begin position="56"/>
        <end position="66"/>
    </location>
</feature>
<feature type="compositionally biased region" description="Basic residues" evidence="1">
    <location>
        <begin position="29"/>
        <end position="47"/>
    </location>
</feature>
<feature type="compositionally biased region" description="Polar residues" evidence="1">
    <location>
        <begin position="1"/>
        <end position="12"/>
    </location>
</feature>
<dbReference type="EMBL" id="BGZK01000122">
    <property type="protein sequence ID" value="GBP20724.1"/>
    <property type="molecule type" value="Genomic_DNA"/>
</dbReference>
<feature type="compositionally biased region" description="Basic and acidic residues" evidence="1">
    <location>
        <begin position="104"/>
        <end position="126"/>
    </location>
</feature>
<evidence type="ECO:0000313" key="2">
    <source>
        <dbReference type="EMBL" id="GBP20724.1"/>
    </source>
</evidence>
<comment type="caution">
    <text evidence="2">The sequence shown here is derived from an EMBL/GenBank/DDBJ whole genome shotgun (WGS) entry which is preliminary data.</text>
</comment>
<evidence type="ECO:0000313" key="3">
    <source>
        <dbReference type="Proteomes" id="UP000299102"/>
    </source>
</evidence>
<keyword evidence="3" id="KW-1185">Reference proteome</keyword>
<proteinExistence type="predicted"/>
<name>A0A4C1U3T8_EUMVA</name>
<evidence type="ECO:0000256" key="1">
    <source>
        <dbReference type="SAM" id="MobiDB-lite"/>
    </source>
</evidence>
<reference evidence="2 3" key="1">
    <citation type="journal article" date="2019" name="Commun. Biol.">
        <title>The bagworm genome reveals a unique fibroin gene that provides high tensile strength.</title>
        <authorList>
            <person name="Kono N."/>
            <person name="Nakamura H."/>
            <person name="Ohtoshi R."/>
            <person name="Tomita M."/>
            <person name="Numata K."/>
            <person name="Arakawa K."/>
        </authorList>
    </citation>
    <scope>NUCLEOTIDE SEQUENCE [LARGE SCALE GENOMIC DNA]</scope>
</reference>
<feature type="region of interest" description="Disordered" evidence="1">
    <location>
        <begin position="1"/>
        <end position="20"/>
    </location>
</feature>
<sequence length="126" mass="14476">MFKQLNVQSSVDTRPPPHSMAEAAITIRSTRHKAHILPATRRQHKYSRVRDSDLPRRHRAGGHHRPPSPVRRQPTAPVNVKTHCEQQSNLIKGQKLQNLQRPTTDVRAEGRERGRQRKGERQALVV</sequence>
<protein>
    <submittedName>
        <fullName evidence="2">Uncharacterized protein</fullName>
    </submittedName>
</protein>
<accession>A0A4C1U3T8</accession>
<feature type="compositionally biased region" description="Polar residues" evidence="1">
    <location>
        <begin position="85"/>
        <end position="103"/>
    </location>
</feature>
<gene>
    <name evidence="2" type="ORF">EVAR_14449_1</name>
</gene>
<feature type="region of interest" description="Disordered" evidence="1">
    <location>
        <begin position="28"/>
        <end position="126"/>
    </location>
</feature>
<organism evidence="2 3">
    <name type="scientific">Eumeta variegata</name>
    <name type="common">Bagworm moth</name>
    <name type="synonym">Eumeta japonica</name>
    <dbReference type="NCBI Taxonomy" id="151549"/>
    <lineage>
        <taxon>Eukaryota</taxon>
        <taxon>Metazoa</taxon>
        <taxon>Ecdysozoa</taxon>
        <taxon>Arthropoda</taxon>
        <taxon>Hexapoda</taxon>
        <taxon>Insecta</taxon>
        <taxon>Pterygota</taxon>
        <taxon>Neoptera</taxon>
        <taxon>Endopterygota</taxon>
        <taxon>Lepidoptera</taxon>
        <taxon>Glossata</taxon>
        <taxon>Ditrysia</taxon>
        <taxon>Tineoidea</taxon>
        <taxon>Psychidae</taxon>
        <taxon>Oiketicinae</taxon>
        <taxon>Eumeta</taxon>
    </lineage>
</organism>
<dbReference type="Proteomes" id="UP000299102">
    <property type="component" value="Unassembled WGS sequence"/>
</dbReference>
<dbReference type="AlphaFoldDB" id="A0A4C1U3T8"/>